<evidence type="ECO:0000256" key="5">
    <source>
        <dbReference type="ARBA" id="ARBA00022840"/>
    </source>
</evidence>
<dbReference type="GO" id="GO:0032543">
    <property type="term" value="P:mitochondrial translation"/>
    <property type="evidence" value="ECO:0007669"/>
    <property type="project" value="TreeGrafter"/>
</dbReference>
<keyword evidence="7" id="KW-0030">Aminoacyl-tRNA synthetase</keyword>
<dbReference type="PANTHER" id="PTHR43740:SF2">
    <property type="entry name" value="LEUCINE--TRNA LIGASE, MITOCHONDRIAL"/>
    <property type="match status" value="1"/>
</dbReference>
<organism evidence="8 9">
    <name type="scientific">Verticillium longisporum</name>
    <name type="common">Verticillium dahliae var. longisporum</name>
    <dbReference type="NCBI Taxonomy" id="100787"/>
    <lineage>
        <taxon>Eukaryota</taxon>
        <taxon>Fungi</taxon>
        <taxon>Dikarya</taxon>
        <taxon>Ascomycota</taxon>
        <taxon>Pezizomycotina</taxon>
        <taxon>Sordariomycetes</taxon>
        <taxon>Hypocreomycetidae</taxon>
        <taxon>Glomerellales</taxon>
        <taxon>Plectosphaerellaceae</taxon>
        <taxon>Verticillium</taxon>
    </lineage>
</organism>
<evidence type="ECO:0000313" key="9">
    <source>
        <dbReference type="Proteomes" id="UP000044602"/>
    </source>
</evidence>
<dbReference type="GO" id="GO:0006429">
    <property type="term" value="P:leucyl-tRNA aminoacylation"/>
    <property type="evidence" value="ECO:0007669"/>
    <property type="project" value="InterPro"/>
</dbReference>
<proteinExistence type="inferred from homology"/>
<evidence type="ECO:0000256" key="2">
    <source>
        <dbReference type="ARBA" id="ARBA00013164"/>
    </source>
</evidence>
<evidence type="ECO:0000256" key="4">
    <source>
        <dbReference type="ARBA" id="ARBA00022741"/>
    </source>
</evidence>
<evidence type="ECO:0000256" key="3">
    <source>
        <dbReference type="ARBA" id="ARBA00022598"/>
    </source>
</evidence>
<dbReference type="EC" id="6.1.1.4" evidence="2"/>
<keyword evidence="5" id="KW-0067">ATP-binding</keyword>
<accession>A0A0G4MFX1</accession>
<keyword evidence="3" id="KW-0436">Ligase</keyword>
<dbReference type="GO" id="GO:0005524">
    <property type="term" value="F:ATP binding"/>
    <property type="evidence" value="ECO:0007669"/>
    <property type="project" value="UniProtKB-KW"/>
</dbReference>
<dbReference type="PRINTS" id="PR00985">
    <property type="entry name" value="TRNASYNTHLEU"/>
</dbReference>
<dbReference type="InterPro" id="IPR014729">
    <property type="entry name" value="Rossmann-like_a/b/a_fold"/>
</dbReference>
<keyword evidence="4" id="KW-0547">Nucleotide-binding</keyword>
<dbReference type="InterPro" id="IPR002302">
    <property type="entry name" value="Leu-tRNA-ligase"/>
</dbReference>
<dbReference type="GO" id="GO:0004823">
    <property type="term" value="F:leucine-tRNA ligase activity"/>
    <property type="evidence" value="ECO:0007669"/>
    <property type="project" value="UniProtKB-EC"/>
</dbReference>
<dbReference type="EMBL" id="CVQH01022466">
    <property type="protein sequence ID" value="CRK33146.1"/>
    <property type="molecule type" value="Genomic_DNA"/>
</dbReference>
<evidence type="ECO:0000256" key="1">
    <source>
        <dbReference type="ARBA" id="ARBA00005594"/>
    </source>
</evidence>
<gene>
    <name evidence="8" type="ORF">BN1708_019200</name>
</gene>
<reference evidence="8 9" key="1">
    <citation type="submission" date="2015-05" db="EMBL/GenBank/DDBJ databases">
        <authorList>
            <person name="Wang D.B."/>
            <person name="Wang M."/>
        </authorList>
    </citation>
    <scope>NUCLEOTIDE SEQUENCE [LARGE SCALE GENOMIC DNA]</scope>
    <source>
        <strain evidence="8">VL1</strain>
    </source>
</reference>
<evidence type="ECO:0000256" key="7">
    <source>
        <dbReference type="ARBA" id="ARBA00023146"/>
    </source>
</evidence>
<evidence type="ECO:0000256" key="6">
    <source>
        <dbReference type="ARBA" id="ARBA00022917"/>
    </source>
</evidence>
<feature type="non-terminal residue" evidence="8">
    <location>
        <position position="94"/>
    </location>
</feature>
<protein>
    <recommendedName>
        <fullName evidence="2">leucine--tRNA ligase</fullName>
        <ecNumber evidence="2">6.1.1.4</ecNumber>
    </recommendedName>
</protein>
<dbReference type="SUPFAM" id="SSF52374">
    <property type="entry name" value="Nucleotidylyl transferase"/>
    <property type="match status" value="1"/>
</dbReference>
<dbReference type="Gene3D" id="3.40.50.620">
    <property type="entry name" value="HUPs"/>
    <property type="match status" value="1"/>
</dbReference>
<dbReference type="AlphaFoldDB" id="A0A0G4MFX1"/>
<sequence>MDTFVDSSWYYARFADPHNKELPFSQEATKMLPVDLYLGGIEHAILHLLYARFIYKFMASTDLFPRGPDSETISHEPFKRLITQGMVHGKTYSD</sequence>
<keyword evidence="6" id="KW-0648">Protein biosynthesis</keyword>
<comment type="similarity">
    <text evidence="1">Belongs to the class-I aminoacyl-tRNA synthetase family.</text>
</comment>
<evidence type="ECO:0000313" key="8">
    <source>
        <dbReference type="EMBL" id="CRK33146.1"/>
    </source>
</evidence>
<keyword evidence="9" id="KW-1185">Reference proteome</keyword>
<dbReference type="Proteomes" id="UP000044602">
    <property type="component" value="Unassembled WGS sequence"/>
</dbReference>
<name>A0A0G4MFX1_VERLO</name>
<dbReference type="STRING" id="100787.A0A0G4MFX1"/>
<dbReference type="PANTHER" id="PTHR43740">
    <property type="entry name" value="LEUCYL-TRNA SYNTHETASE"/>
    <property type="match status" value="1"/>
</dbReference>
<dbReference type="GO" id="GO:0005739">
    <property type="term" value="C:mitochondrion"/>
    <property type="evidence" value="ECO:0007669"/>
    <property type="project" value="TreeGrafter"/>
</dbReference>